<accession>A0AAE1S2H8</accession>
<reference evidence="2" key="1">
    <citation type="submission" date="2023-12" db="EMBL/GenBank/DDBJ databases">
        <title>Genome assembly of Anisodus tanguticus.</title>
        <authorList>
            <person name="Wang Y.-J."/>
        </authorList>
    </citation>
    <scope>NUCLEOTIDE SEQUENCE</scope>
    <source>
        <strain evidence="2">KB-2021</strain>
        <tissue evidence="2">Leaf</tissue>
    </source>
</reference>
<protein>
    <recommendedName>
        <fullName evidence="1">Peptidase A1 domain-containing protein</fullName>
    </recommendedName>
</protein>
<evidence type="ECO:0000259" key="1">
    <source>
        <dbReference type="PROSITE" id="PS51767"/>
    </source>
</evidence>
<name>A0AAE1S2H8_9SOLA</name>
<proteinExistence type="predicted"/>
<gene>
    <name evidence="2" type="ORF">RND71_020621</name>
</gene>
<dbReference type="Gene3D" id="2.40.70.10">
    <property type="entry name" value="Acid Proteases"/>
    <property type="match status" value="1"/>
</dbReference>
<dbReference type="InterPro" id="IPR033121">
    <property type="entry name" value="PEPTIDASE_A1"/>
</dbReference>
<sequence>MLARGSKLEKLPNDESSLCSFCEMTVFWMQVELRKEITKEEVFEYVNQYVNRVEDNHGAHCLSGFRALDVRPLWVLGDVFLRSYHNVFYFGNLQIGFAESA</sequence>
<organism evidence="2 3">
    <name type="scientific">Anisodus tanguticus</name>
    <dbReference type="NCBI Taxonomy" id="243964"/>
    <lineage>
        <taxon>Eukaryota</taxon>
        <taxon>Viridiplantae</taxon>
        <taxon>Streptophyta</taxon>
        <taxon>Embryophyta</taxon>
        <taxon>Tracheophyta</taxon>
        <taxon>Spermatophyta</taxon>
        <taxon>Magnoliopsida</taxon>
        <taxon>eudicotyledons</taxon>
        <taxon>Gunneridae</taxon>
        <taxon>Pentapetalae</taxon>
        <taxon>asterids</taxon>
        <taxon>lamiids</taxon>
        <taxon>Solanales</taxon>
        <taxon>Solanaceae</taxon>
        <taxon>Solanoideae</taxon>
        <taxon>Hyoscyameae</taxon>
        <taxon>Anisodus</taxon>
    </lineage>
</organism>
<dbReference type="EMBL" id="JAVYJV010000010">
    <property type="protein sequence ID" value="KAK4361669.1"/>
    <property type="molecule type" value="Genomic_DNA"/>
</dbReference>
<dbReference type="Pfam" id="PF00026">
    <property type="entry name" value="Asp"/>
    <property type="match status" value="1"/>
</dbReference>
<dbReference type="AlphaFoldDB" id="A0AAE1S2H8"/>
<dbReference type="PROSITE" id="PS51767">
    <property type="entry name" value="PEPTIDASE_A1"/>
    <property type="match status" value="1"/>
</dbReference>
<dbReference type="Proteomes" id="UP001291623">
    <property type="component" value="Unassembled WGS sequence"/>
</dbReference>
<keyword evidence="3" id="KW-1185">Reference proteome</keyword>
<evidence type="ECO:0000313" key="3">
    <source>
        <dbReference type="Proteomes" id="UP001291623"/>
    </source>
</evidence>
<dbReference type="SUPFAM" id="SSF47862">
    <property type="entry name" value="Saposin"/>
    <property type="match status" value="1"/>
</dbReference>
<dbReference type="SUPFAM" id="SSF50630">
    <property type="entry name" value="Acid proteases"/>
    <property type="match status" value="1"/>
</dbReference>
<dbReference type="InterPro" id="IPR021109">
    <property type="entry name" value="Peptidase_aspartic_dom_sf"/>
</dbReference>
<feature type="domain" description="Peptidase A1" evidence="1">
    <location>
        <begin position="1"/>
        <end position="98"/>
    </location>
</feature>
<dbReference type="InterPro" id="IPR011001">
    <property type="entry name" value="Saposin-like"/>
</dbReference>
<dbReference type="GO" id="GO:0006629">
    <property type="term" value="P:lipid metabolic process"/>
    <property type="evidence" value="ECO:0007669"/>
    <property type="project" value="InterPro"/>
</dbReference>
<evidence type="ECO:0000313" key="2">
    <source>
        <dbReference type="EMBL" id="KAK4361669.1"/>
    </source>
</evidence>
<comment type="caution">
    <text evidence="2">The sequence shown here is derived from an EMBL/GenBank/DDBJ whole genome shotgun (WGS) entry which is preliminary data.</text>
</comment>